<feature type="domain" description="Type II secretion system protein GspF" evidence="7">
    <location>
        <begin position="117"/>
        <end position="240"/>
    </location>
</feature>
<dbReference type="OrthoDB" id="597333at2"/>
<sequence>MTALIAVMLAPLAAALSAWQLQRSLGPAWQRYRDTYMQDARHGLREVFLFLDPTQLWGMAMICAGLTLGVILAAGGHPAMALAAAAFAWRLPAISLRRLRQRRLERLQAQLPAGLLSLASALRAGASLPAALRQLADLAQPPLAQEIGLMLREQRLGVSFDDALHRLECRVDLPSVRLMTAAFRVAGSAGGNLAQTLEGIAQALRGQLLAEGRLKALTAQGRMQAWVLSALPLVLAVVLYLLRPEQMARLWQTEAGWILIALVMALQVLGWFLIRRILAPLP</sequence>
<dbReference type="EMBL" id="AM167904">
    <property type="protein sequence ID" value="CAJ49894.1"/>
    <property type="molecule type" value="Genomic_DNA"/>
</dbReference>
<dbReference type="InterPro" id="IPR018076">
    <property type="entry name" value="T2SS_GspF_dom"/>
</dbReference>
<evidence type="ECO:0000256" key="1">
    <source>
        <dbReference type="ARBA" id="ARBA00004651"/>
    </source>
</evidence>
<keyword evidence="9" id="KW-1185">Reference proteome</keyword>
<dbReference type="PANTHER" id="PTHR35007:SF1">
    <property type="entry name" value="PILUS ASSEMBLY PROTEIN"/>
    <property type="match status" value="1"/>
</dbReference>
<dbReference type="InterPro" id="IPR042094">
    <property type="entry name" value="T2SS_GspF_sf"/>
</dbReference>
<evidence type="ECO:0000313" key="9">
    <source>
        <dbReference type="Proteomes" id="UP000001977"/>
    </source>
</evidence>
<evidence type="ECO:0000313" key="8">
    <source>
        <dbReference type="EMBL" id="CAJ49894.1"/>
    </source>
</evidence>
<feature type="transmembrane region" description="Helical" evidence="6">
    <location>
        <begin position="223"/>
        <end position="242"/>
    </location>
</feature>
<organism evidence="8 9">
    <name type="scientific">Bordetella avium (strain 197N)</name>
    <dbReference type="NCBI Taxonomy" id="360910"/>
    <lineage>
        <taxon>Bacteria</taxon>
        <taxon>Pseudomonadati</taxon>
        <taxon>Pseudomonadota</taxon>
        <taxon>Betaproteobacteria</taxon>
        <taxon>Burkholderiales</taxon>
        <taxon>Alcaligenaceae</taxon>
        <taxon>Bordetella</taxon>
    </lineage>
</organism>
<evidence type="ECO:0000256" key="6">
    <source>
        <dbReference type="SAM" id="Phobius"/>
    </source>
</evidence>
<gene>
    <name evidence="8" type="ordered locus">BAV2284</name>
</gene>
<keyword evidence="4 6" id="KW-1133">Transmembrane helix</keyword>
<reference evidence="8 9" key="1">
    <citation type="journal article" date="2006" name="J. Bacteriol.">
        <title>Comparison of the genome sequence of the poultry pathogen Bordetella avium with those of B. bronchiseptica, B. pertussis, and B. parapertussis reveals extensive diversity in surface structures associated with host interaction.</title>
        <authorList>
            <person name="Sebaihia M."/>
            <person name="Preston A."/>
            <person name="Maskell D.J."/>
            <person name="Kuzmiak H."/>
            <person name="Connell T.D."/>
            <person name="King N.D."/>
            <person name="Orndorff P.E."/>
            <person name="Miyamoto D.M."/>
            <person name="Thomson N.R."/>
            <person name="Harris D."/>
            <person name="Goble A."/>
            <person name="Lord A."/>
            <person name="Murphy L."/>
            <person name="Quail M.A."/>
            <person name="Rutter S."/>
            <person name="Squares R."/>
            <person name="Squares S."/>
            <person name="Woodward J."/>
            <person name="Parkhill J."/>
            <person name="Temple L.M."/>
        </authorList>
    </citation>
    <scope>NUCLEOTIDE SEQUENCE [LARGE SCALE GENOMIC DNA]</scope>
    <source>
        <strain evidence="8 9">197N</strain>
    </source>
</reference>
<dbReference type="KEGG" id="bav:BAV2284"/>
<keyword evidence="5 6" id="KW-0472">Membrane</keyword>
<dbReference type="Proteomes" id="UP000001977">
    <property type="component" value="Chromosome"/>
</dbReference>
<feature type="transmembrane region" description="Helical" evidence="6">
    <location>
        <begin position="254"/>
        <end position="274"/>
    </location>
</feature>
<keyword evidence="2" id="KW-1003">Cell membrane</keyword>
<dbReference type="AlphaFoldDB" id="Q2KYI6"/>
<proteinExistence type="predicted"/>
<dbReference type="STRING" id="360910.BAV2284"/>
<comment type="subcellular location">
    <subcellularLocation>
        <location evidence="1">Cell membrane</location>
        <topology evidence="1">Multi-pass membrane protein</topology>
    </subcellularLocation>
</comment>
<dbReference type="Pfam" id="PF00482">
    <property type="entry name" value="T2SSF"/>
    <property type="match status" value="1"/>
</dbReference>
<dbReference type="eggNOG" id="COG4965">
    <property type="taxonomic scope" value="Bacteria"/>
</dbReference>
<protein>
    <submittedName>
        <fullName evidence="8">Pilus assembly protein</fullName>
    </submittedName>
</protein>
<feature type="transmembrane region" description="Helical" evidence="6">
    <location>
        <begin position="56"/>
        <end position="89"/>
    </location>
</feature>
<accession>Q2KYI6</accession>
<evidence type="ECO:0000256" key="4">
    <source>
        <dbReference type="ARBA" id="ARBA00022989"/>
    </source>
</evidence>
<evidence type="ECO:0000256" key="5">
    <source>
        <dbReference type="ARBA" id="ARBA00023136"/>
    </source>
</evidence>
<evidence type="ECO:0000256" key="2">
    <source>
        <dbReference type="ARBA" id="ARBA00022475"/>
    </source>
</evidence>
<keyword evidence="3 6" id="KW-0812">Transmembrane</keyword>
<evidence type="ECO:0000256" key="3">
    <source>
        <dbReference type="ARBA" id="ARBA00022692"/>
    </source>
</evidence>
<name>Q2KYI6_BORA1</name>
<evidence type="ECO:0000259" key="7">
    <source>
        <dbReference type="Pfam" id="PF00482"/>
    </source>
</evidence>
<dbReference type="Gene3D" id="1.20.81.30">
    <property type="entry name" value="Type II secretion system (T2SS), domain F"/>
    <property type="match status" value="1"/>
</dbReference>
<dbReference type="PANTHER" id="PTHR35007">
    <property type="entry name" value="INTEGRAL MEMBRANE PROTEIN-RELATED"/>
    <property type="match status" value="1"/>
</dbReference>
<dbReference type="HOGENOM" id="CLU_064305_2_0_4"/>
<dbReference type="RefSeq" id="WP_012417945.1">
    <property type="nucleotide sequence ID" value="NC_010645.1"/>
</dbReference>
<dbReference type="GO" id="GO:0005886">
    <property type="term" value="C:plasma membrane"/>
    <property type="evidence" value="ECO:0007669"/>
    <property type="project" value="UniProtKB-SubCell"/>
</dbReference>